<comment type="caution">
    <text evidence="1">The sequence shown here is derived from an EMBL/GenBank/DDBJ whole genome shotgun (WGS) entry which is preliminary data.</text>
</comment>
<sequence length="90" mass="9667">MWVTKKASETINRGITAVAMTVAIATIYAGMVAEGQVSRGDVLPHQIQTAFKTPALKKVPASQTLQTTQDAQESLATLVVGTQGNRYDYQ</sequence>
<protein>
    <submittedName>
        <fullName evidence="1">Uncharacterized protein</fullName>
    </submittedName>
</protein>
<name>A0A928ZWY2_LEPEC</name>
<dbReference type="RefSeq" id="WP_193994917.1">
    <property type="nucleotide sequence ID" value="NZ_JADEXP010000222.1"/>
</dbReference>
<dbReference type="AlphaFoldDB" id="A0A928ZWY2"/>
<keyword evidence="2" id="KW-1185">Reference proteome</keyword>
<evidence type="ECO:0000313" key="2">
    <source>
        <dbReference type="Proteomes" id="UP000615026"/>
    </source>
</evidence>
<dbReference type="Proteomes" id="UP000615026">
    <property type="component" value="Unassembled WGS sequence"/>
</dbReference>
<evidence type="ECO:0000313" key="1">
    <source>
        <dbReference type="EMBL" id="MBE9068996.1"/>
    </source>
</evidence>
<organism evidence="1 2">
    <name type="scientific">Leptolyngbya cf. ectocarpi LEGE 11479</name>
    <dbReference type="NCBI Taxonomy" id="1828722"/>
    <lineage>
        <taxon>Bacteria</taxon>
        <taxon>Bacillati</taxon>
        <taxon>Cyanobacteriota</taxon>
        <taxon>Cyanophyceae</taxon>
        <taxon>Leptolyngbyales</taxon>
        <taxon>Leptolyngbyaceae</taxon>
        <taxon>Leptolyngbya group</taxon>
        <taxon>Leptolyngbya</taxon>
    </lineage>
</organism>
<proteinExistence type="predicted"/>
<accession>A0A928ZWY2</accession>
<gene>
    <name evidence="1" type="ORF">IQ260_20335</name>
</gene>
<dbReference type="EMBL" id="JADEXP010000222">
    <property type="protein sequence ID" value="MBE9068996.1"/>
    <property type="molecule type" value="Genomic_DNA"/>
</dbReference>
<reference evidence="1" key="1">
    <citation type="submission" date="2020-10" db="EMBL/GenBank/DDBJ databases">
        <authorList>
            <person name="Castelo-Branco R."/>
            <person name="Eusebio N."/>
            <person name="Adriana R."/>
            <person name="Vieira A."/>
            <person name="Brugerolle De Fraissinette N."/>
            <person name="Rezende De Castro R."/>
            <person name="Schneider M.P."/>
            <person name="Vasconcelos V."/>
            <person name="Leao P.N."/>
        </authorList>
    </citation>
    <scope>NUCLEOTIDE SEQUENCE</scope>
    <source>
        <strain evidence="1">LEGE 11479</strain>
    </source>
</reference>